<evidence type="ECO:0000256" key="1">
    <source>
        <dbReference type="SAM" id="MobiDB-lite"/>
    </source>
</evidence>
<dbReference type="RefSeq" id="WP_085130329.1">
    <property type="nucleotide sequence ID" value="NZ_LQOT01000076.1"/>
</dbReference>
<name>A0A1X1T4S0_9MYCO</name>
<feature type="region of interest" description="Disordered" evidence="1">
    <location>
        <begin position="14"/>
        <end position="42"/>
    </location>
</feature>
<dbReference type="Proteomes" id="UP000193465">
    <property type="component" value="Unassembled WGS sequence"/>
</dbReference>
<keyword evidence="3" id="KW-1185">Reference proteome</keyword>
<evidence type="ECO:0000313" key="3">
    <source>
        <dbReference type="Proteomes" id="UP000193465"/>
    </source>
</evidence>
<reference evidence="2 3" key="1">
    <citation type="submission" date="2016-01" db="EMBL/GenBank/DDBJ databases">
        <title>The new phylogeny of the genus Mycobacterium.</title>
        <authorList>
            <person name="Tarcisio F."/>
            <person name="Conor M."/>
            <person name="Antonella G."/>
            <person name="Elisabetta G."/>
            <person name="Giulia F.S."/>
            <person name="Sara T."/>
            <person name="Anna F."/>
            <person name="Clotilde B."/>
            <person name="Roberto B."/>
            <person name="Veronica D.S."/>
            <person name="Fabio R."/>
            <person name="Monica P."/>
            <person name="Olivier J."/>
            <person name="Enrico T."/>
            <person name="Nicola S."/>
        </authorList>
    </citation>
    <scope>NUCLEOTIDE SEQUENCE [LARGE SCALE GENOMIC DNA]</scope>
    <source>
        <strain evidence="2 3">ATCC 27353</strain>
    </source>
</reference>
<proteinExistence type="predicted"/>
<comment type="caution">
    <text evidence="2">The sequence shown here is derived from an EMBL/GenBank/DDBJ whole genome shotgun (WGS) entry which is preliminary data.</text>
</comment>
<protein>
    <submittedName>
        <fullName evidence="2">Uncharacterized protein</fullName>
    </submittedName>
</protein>
<evidence type="ECO:0000313" key="2">
    <source>
        <dbReference type="EMBL" id="ORV39537.1"/>
    </source>
</evidence>
<dbReference type="AlphaFoldDB" id="A0A1X1T4S0"/>
<sequence length="149" mass="15257">MLGPVGAGVDQLRALRRRVTPSGAPPVPGRRGPGRKASGTAALCSDRSGASASWEFPSPFDAYQDPGGQTSLWPIGIGTAIGAAAFGTTSSYLDREAATRWGGVVSDFANADFILAAAAADAAFPISGDGMRRRLPKLISKFCFPATGS</sequence>
<dbReference type="EMBL" id="LQOT01000076">
    <property type="protein sequence ID" value="ORV39537.1"/>
    <property type="molecule type" value="Genomic_DNA"/>
</dbReference>
<gene>
    <name evidence="2" type="ORF">AWC02_19260</name>
</gene>
<accession>A0A1X1T4S0</accession>
<organism evidence="2 3">
    <name type="scientific">Mycolicibacter engbaekii</name>
    <dbReference type="NCBI Taxonomy" id="188915"/>
    <lineage>
        <taxon>Bacteria</taxon>
        <taxon>Bacillati</taxon>
        <taxon>Actinomycetota</taxon>
        <taxon>Actinomycetes</taxon>
        <taxon>Mycobacteriales</taxon>
        <taxon>Mycobacteriaceae</taxon>
        <taxon>Mycolicibacter</taxon>
    </lineage>
</organism>
<dbReference type="STRING" id="188915.AWC02_19260"/>